<keyword evidence="1 2" id="KW-0732">Signal</keyword>
<reference evidence="3 4" key="1">
    <citation type="journal article" date="2011" name="J. Bacteriol.">
        <title>Genome sequence of 'Pedosphaera parvula' Ellin514, an aerobic Verrucomicrobial isolate from pasture soil.</title>
        <authorList>
            <person name="Kant R."/>
            <person name="van Passel M.W."/>
            <person name="Sangwan P."/>
            <person name="Palva A."/>
            <person name="Lucas S."/>
            <person name="Copeland A."/>
            <person name="Lapidus A."/>
            <person name="Glavina Del Rio T."/>
            <person name="Dalin E."/>
            <person name="Tice H."/>
            <person name="Bruce D."/>
            <person name="Goodwin L."/>
            <person name="Pitluck S."/>
            <person name="Chertkov O."/>
            <person name="Larimer F.W."/>
            <person name="Land M.L."/>
            <person name="Hauser L."/>
            <person name="Brettin T.S."/>
            <person name="Detter J.C."/>
            <person name="Han S."/>
            <person name="de Vos W.M."/>
            <person name="Janssen P.H."/>
            <person name="Smidt H."/>
        </authorList>
    </citation>
    <scope>NUCLEOTIDE SEQUENCE [LARGE SCALE GENOMIC DNA]</scope>
    <source>
        <strain evidence="3 4">Ellin514</strain>
    </source>
</reference>
<dbReference type="InterPro" id="IPR019207">
    <property type="entry name" value="DUF2092"/>
</dbReference>
<dbReference type="EMBL" id="ABOX02000067">
    <property type="protein sequence ID" value="EEF57463.1"/>
    <property type="molecule type" value="Genomic_DNA"/>
</dbReference>
<dbReference type="OrthoDB" id="188356at2"/>
<evidence type="ECO:0000313" key="3">
    <source>
        <dbReference type="EMBL" id="EEF57463.1"/>
    </source>
</evidence>
<comment type="caution">
    <text evidence="3">The sequence shown here is derived from an EMBL/GenBank/DDBJ whole genome shotgun (WGS) entry which is preliminary data.</text>
</comment>
<dbReference type="InterPro" id="IPR029046">
    <property type="entry name" value="LolA/LolB/LppX"/>
</dbReference>
<evidence type="ECO:0000313" key="4">
    <source>
        <dbReference type="Proteomes" id="UP000003688"/>
    </source>
</evidence>
<feature type="signal peptide" evidence="2">
    <location>
        <begin position="1"/>
        <end position="29"/>
    </location>
</feature>
<evidence type="ECO:0008006" key="5">
    <source>
        <dbReference type="Google" id="ProtNLM"/>
    </source>
</evidence>
<evidence type="ECO:0000256" key="2">
    <source>
        <dbReference type="SAM" id="SignalP"/>
    </source>
</evidence>
<name>B9XRP8_PEDPL</name>
<dbReference type="Proteomes" id="UP000003688">
    <property type="component" value="Unassembled WGS sequence"/>
</dbReference>
<feature type="chain" id="PRO_5002893200" description="DUF2092 domain-containing protein" evidence="2">
    <location>
        <begin position="30"/>
        <end position="277"/>
    </location>
</feature>
<gene>
    <name evidence="3" type="ORF">Cflav_PD0497</name>
</gene>
<dbReference type="Pfam" id="PF09865">
    <property type="entry name" value="DUF2092"/>
    <property type="match status" value="1"/>
</dbReference>
<keyword evidence="4" id="KW-1185">Reference proteome</keyword>
<dbReference type="SUPFAM" id="SSF89392">
    <property type="entry name" value="Prokaryotic lipoproteins and lipoprotein localization factors"/>
    <property type="match status" value="1"/>
</dbReference>
<organism evidence="3 4">
    <name type="scientific">Pedosphaera parvula (strain Ellin514)</name>
    <dbReference type="NCBI Taxonomy" id="320771"/>
    <lineage>
        <taxon>Bacteria</taxon>
        <taxon>Pseudomonadati</taxon>
        <taxon>Verrucomicrobiota</taxon>
        <taxon>Pedosphaerae</taxon>
        <taxon>Pedosphaerales</taxon>
        <taxon>Pedosphaeraceae</taxon>
        <taxon>Pedosphaera</taxon>
    </lineage>
</organism>
<evidence type="ECO:0000256" key="1">
    <source>
        <dbReference type="ARBA" id="ARBA00022729"/>
    </source>
</evidence>
<dbReference type="RefSeq" id="WP_007418481.1">
    <property type="nucleotide sequence ID" value="NZ_ABOX02000067.1"/>
</dbReference>
<dbReference type="AlphaFoldDB" id="B9XRP8"/>
<protein>
    <recommendedName>
        <fullName evidence="5">DUF2092 domain-containing protein</fullName>
    </recommendedName>
</protein>
<proteinExistence type="predicted"/>
<accession>B9XRP8</accession>
<dbReference type="Gene3D" id="2.50.20.10">
    <property type="entry name" value="Lipoprotein localisation LolA/LolB/LppX"/>
    <property type="match status" value="1"/>
</dbReference>
<dbReference type="STRING" id="320771.Cflav_PD0497"/>
<sequence precursor="true">MMINQTAKISAQRVFLVVVVLALSMRGHAQPPALSTNIPGGLPQMSSTNAQPLMEQQALDQLKRMSTTLSATKAFTFNTRSTMEVPAKNGQFVTLFADSQISLQRPNKLRAHVMGELATFDLYYDGTNIVAFAPTNNVYSMTNAPDTIDATLRFVEEKTGIHIPSADIMYSDPYSVLTNGLDSAFVVGTATVDGAPCVHLAFRNPGVNWEIWIETGSSALPRRLVATYTDVQNFPRFMVEFSNWNLHPDLPAGTFTFNPPPGAKQIEFHSPAGQRGP</sequence>